<proteinExistence type="inferred from homology"/>
<comment type="similarity">
    <text evidence="11">Belongs to the ApbE family.</text>
</comment>
<evidence type="ECO:0000313" key="13">
    <source>
        <dbReference type="Proteomes" id="UP000830055"/>
    </source>
</evidence>
<dbReference type="PIRSF" id="PIRSF006268">
    <property type="entry name" value="ApbE"/>
    <property type="match status" value="1"/>
</dbReference>
<dbReference type="Gene3D" id="3.10.520.10">
    <property type="entry name" value="ApbE-like domains"/>
    <property type="match status" value="1"/>
</dbReference>
<keyword evidence="8 11" id="KW-0460">Magnesium</keyword>
<accession>A0ABM7WEI5</accession>
<protein>
    <recommendedName>
        <fullName evidence="3 11">FAD:protein FMN transferase</fullName>
        <ecNumber evidence="2 11">2.7.1.180</ecNumber>
    </recommendedName>
    <alternativeName>
        <fullName evidence="9 11">Flavin transferase</fullName>
    </alternativeName>
</protein>
<evidence type="ECO:0000256" key="7">
    <source>
        <dbReference type="ARBA" id="ARBA00022827"/>
    </source>
</evidence>
<reference evidence="12 13" key="1">
    <citation type="submission" date="2022-01" db="EMBL/GenBank/DDBJ databases">
        <title>Desulfofustis limnae sp. nov., a novel mesophilic sulfate-reducing bacterium isolated from marsh soil.</title>
        <authorList>
            <person name="Watanabe M."/>
            <person name="Takahashi A."/>
            <person name="Kojima H."/>
            <person name="Fukui M."/>
        </authorList>
    </citation>
    <scope>NUCLEOTIDE SEQUENCE [LARGE SCALE GENOMIC DNA]</scope>
    <source>
        <strain evidence="12 13">PPLL</strain>
    </source>
</reference>
<dbReference type="EC" id="2.7.1.180" evidence="2 11"/>
<dbReference type="PANTHER" id="PTHR30040">
    <property type="entry name" value="THIAMINE BIOSYNTHESIS LIPOPROTEIN APBE"/>
    <property type="match status" value="1"/>
</dbReference>
<keyword evidence="6 11" id="KW-0479">Metal-binding</keyword>
<evidence type="ECO:0000256" key="8">
    <source>
        <dbReference type="ARBA" id="ARBA00022842"/>
    </source>
</evidence>
<dbReference type="InterPro" id="IPR024932">
    <property type="entry name" value="ApbE"/>
</dbReference>
<organism evidence="12 13">
    <name type="scientific">Desulfofustis limnaeus</name>
    <dbReference type="NCBI Taxonomy" id="2740163"/>
    <lineage>
        <taxon>Bacteria</taxon>
        <taxon>Pseudomonadati</taxon>
        <taxon>Thermodesulfobacteriota</taxon>
        <taxon>Desulfobulbia</taxon>
        <taxon>Desulfobulbales</taxon>
        <taxon>Desulfocapsaceae</taxon>
        <taxon>Desulfofustis</taxon>
    </lineage>
</organism>
<keyword evidence="13" id="KW-1185">Reference proteome</keyword>
<evidence type="ECO:0000313" key="12">
    <source>
        <dbReference type="EMBL" id="BDD89394.1"/>
    </source>
</evidence>
<evidence type="ECO:0000256" key="2">
    <source>
        <dbReference type="ARBA" id="ARBA00011955"/>
    </source>
</evidence>
<keyword evidence="7 11" id="KW-0274">FAD</keyword>
<evidence type="ECO:0000256" key="4">
    <source>
        <dbReference type="ARBA" id="ARBA00022630"/>
    </source>
</evidence>
<dbReference type="SUPFAM" id="SSF143631">
    <property type="entry name" value="ApbE-like"/>
    <property type="match status" value="1"/>
</dbReference>
<dbReference type="InterPro" id="IPR003374">
    <property type="entry name" value="ApbE-like_sf"/>
</dbReference>
<gene>
    <name evidence="12" type="ORF">DPPLL_37590</name>
</gene>
<evidence type="ECO:0000256" key="10">
    <source>
        <dbReference type="ARBA" id="ARBA00048540"/>
    </source>
</evidence>
<dbReference type="Pfam" id="PF02424">
    <property type="entry name" value="ApbE"/>
    <property type="match status" value="1"/>
</dbReference>
<evidence type="ECO:0000256" key="5">
    <source>
        <dbReference type="ARBA" id="ARBA00022679"/>
    </source>
</evidence>
<dbReference type="PANTHER" id="PTHR30040:SF2">
    <property type="entry name" value="FAD:PROTEIN FMN TRANSFERASE"/>
    <property type="match status" value="1"/>
</dbReference>
<evidence type="ECO:0000256" key="11">
    <source>
        <dbReference type="PIRNR" id="PIRNR006268"/>
    </source>
</evidence>
<keyword evidence="4 11" id="KW-0285">Flavoprotein</keyword>
<dbReference type="EMBL" id="AP025516">
    <property type="protein sequence ID" value="BDD89394.1"/>
    <property type="molecule type" value="Genomic_DNA"/>
</dbReference>
<dbReference type="Proteomes" id="UP000830055">
    <property type="component" value="Chromosome"/>
</dbReference>
<evidence type="ECO:0000256" key="1">
    <source>
        <dbReference type="ARBA" id="ARBA00001946"/>
    </source>
</evidence>
<comment type="cofactor">
    <cofactor evidence="1">
        <name>Mg(2+)</name>
        <dbReference type="ChEBI" id="CHEBI:18420"/>
    </cofactor>
</comment>
<name>A0ABM7WEI5_9BACT</name>
<keyword evidence="5 11" id="KW-0808">Transferase</keyword>
<evidence type="ECO:0000256" key="3">
    <source>
        <dbReference type="ARBA" id="ARBA00016337"/>
    </source>
</evidence>
<evidence type="ECO:0000256" key="9">
    <source>
        <dbReference type="ARBA" id="ARBA00031306"/>
    </source>
</evidence>
<sequence>MKYSGLLGLGSVAGSLLPVEHAEALLFHKKEYKVSNTRLAMGTYVAMTAIHPSRDQAEEAFGRAFAEIERLSKIFSRYDASSPVTELNHSGRLKGMPVEMQEVLDRASEFHRQTDGMFDITVSPIVDLYRHCRADGREPKASEIEQALQLVDSTGLKMKDGTIRFSREGMGITLDGIAKGYIVDRASQVLIGQGIDNHLINAGGDIKTSGSAARGRKWTIAVQDPRKERAYPDIIEMGTGAIATSGNYEVYYDREKVFHHIVNGRSGYSPLLSASVSVIASSVLEADALSTAVFVYEPDLGLNFMNQRPHCECLIVQRDGQVRTSAGWYG</sequence>
<evidence type="ECO:0000256" key="6">
    <source>
        <dbReference type="ARBA" id="ARBA00022723"/>
    </source>
</evidence>
<comment type="catalytic activity">
    <reaction evidence="10 11">
        <text>L-threonyl-[protein] + FAD = FMN-L-threonyl-[protein] + AMP + H(+)</text>
        <dbReference type="Rhea" id="RHEA:36847"/>
        <dbReference type="Rhea" id="RHEA-COMP:11060"/>
        <dbReference type="Rhea" id="RHEA-COMP:11061"/>
        <dbReference type="ChEBI" id="CHEBI:15378"/>
        <dbReference type="ChEBI" id="CHEBI:30013"/>
        <dbReference type="ChEBI" id="CHEBI:57692"/>
        <dbReference type="ChEBI" id="CHEBI:74257"/>
        <dbReference type="ChEBI" id="CHEBI:456215"/>
        <dbReference type="EC" id="2.7.1.180"/>
    </reaction>
</comment>
<dbReference type="GO" id="GO:0016740">
    <property type="term" value="F:transferase activity"/>
    <property type="evidence" value="ECO:0007669"/>
    <property type="project" value="UniProtKB-KW"/>
</dbReference>